<evidence type="ECO:0000313" key="1">
    <source>
        <dbReference type="EMBL" id="KAF2161767.1"/>
    </source>
</evidence>
<name>A0A6A6C3P4_ZASCE</name>
<gene>
    <name evidence="1" type="ORF">M409DRAFT_58843</name>
</gene>
<dbReference type="OrthoDB" id="2951834at2759"/>
<evidence type="ECO:0000313" key="2">
    <source>
        <dbReference type="Proteomes" id="UP000799537"/>
    </source>
</evidence>
<keyword evidence="2" id="KW-1185">Reference proteome</keyword>
<dbReference type="PANTHER" id="PTHR42085:SF1">
    <property type="entry name" value="F-BOX DOMAIN-CONTAINING PROTEIN"/>
    <property type="match status" value="1"/>
</dbReference>
<protein>
    <recommendedName>
        <fullName evidence="3">F-box domain-containing protein</fullName>
    </recommendedName>
</protein>
<dbReference type="RefSeq" id="XP_033662656.1">
    <property type="nucleotide sequence ID" value="XM_033814011.1"/>
</dbReference>
<dbReference type="InterPro" id="IPR038883">
    <property type="entry name" value="AN11006-like"/>
</dbReference>
<organism evidence="1 2">
    <name type="scientific">Zasmidium cellare ATCC 36951</name>
    <dbReference type="NCBI Taxonomy" id="1080233"/>
    <lineage>
        <taxon>Eukaryota</taxon>
        <taxon>Fungi</taxon>
        <taxon>Dikarya</taxon>
        <taxon>Ascomycota</taxon>
        <taxon>Pezizomycotina</taxon>
        <taxon>Dothideomycetes</taxon>
        <taxon>Dothideomycetidae</taxon>
        <taxon>Mycosphaerellales</taxon>
        <taxon>Mycosphaerellaceae</taxon>
        <taxon>Zasmidium</taxon>
    </lineage>
</organism>
<dbReference type="Proteomes" id="UP000799537">
    <property type="component" value="Unassembled WGS sequence"/>
</dbReference>
<dbReference type="GeneID" id="54567283"/>
<accession>A0A6A6C3P4</accession>
<dbReference type="EMBL" id="ML993617">
    <property type="protein sequence ID" value="KAF2161767.1"/>
    <property type="molecule type" value="Genomic_DNA"/>
</dbReference>
<proteinExistence type="predicted"/>
<reference evidence="1" key="1">
    <citation type="journal article" date="2020" name="Stud. Mycol.">
        <title>101 Dothideomycetes genomes: a test case for predicting lifestyles and emergence of pathogens.</title>
        <authorList>
            <person name="Haridas S."/>
            <person name="Albert R."/>
            <person name="Binder M."/>
            <person name="Bloem J."/>
            <person name="Labutti K."/>
            <person name="Salamov A."/>
            <person name="Andreopoulos B."/>
            <person name="Baker S."/>
            <person name="Barry K."/>
            <person name="Bills G."/>
            <person name="Bluhm B."/>
            <person name="Cannon C."/>
            <person name="Castanera R."/>
            <person name="Culley D."/>
            <person name="Daum C."/>
            <person name="Ezra D."/>
            <person name="Gonzalez J."/>
            <person name="Henrissat B."/>
            <person name="Kuo A."/>
            <person name="Liang C."/>
            <person name="Lipzen A."/>
            <person name="Lutzoni F."/>
            <person name="Magnuson J."/>
            <person name="Mondo S."/>
            <person name="Nolan M."/>
            <person name="Ohm R."/>
            <person name="Pangilinan J."/>
            <person name="Park H.-J."/>
            <person name="Ramirez L."/>
            <person name="Alfaro M."/>
            <person name="Sun H."/>
            <person name="Tritt A."/>
            <person name="Yoshinaga Y."/>
            <person name="Zwiers L.-H."/>
            <person name="Turgeon B."/>
            <person name="Goodwin S."/>
            <person name="Spatafora J."/>
            <person name="Crous P."/>
            <person name="Grigoriev I."/>
        </authorList>
    </citation>
    <scope>NUCLEOTIDE SEQUENCE</scope>
    <source>
        <strain evidence="1">ATCC 36951</strain>
    </source>
</reference>
<sequence>MSSHSALLDLPAELRVHIFEYVFEETHCQKPLFVLDEIYVQSSGEGSLTATAILLTCRLIYKECLPLLYQNTAVELSLRCEENTNESLTTLIDLGTIEDCGILPRLRHIELEVTFDAHDEASISRTKARLQNFSKVLNTHGKLKTLNLTFLQSGKHYRGDEFSGDVLVDQAMAMKRDQVFEVSRNIAARFAMSNGKWTALRALADNYREGERESYQEISLDYWDRVFPEKVGSGEAE</sequence>
<dbReference type="AlphaFoldDB" id="A0A6A6C3P4"/>
<dbReference type="PANTHER" id="PTHR42085">
    <property type="entry name" value="F-BOX DOMAIN-CONTAINING PROTEIN"/>
    <property type="match status" value="1"/>
</dbReference>
<evidence type="ECO:0008006" key="3">
    <source>
        <dbReference type="Google" id="ProtNLM"/>
    </source>
</evidence>